<reference evidence="4 5" key="1">
    <citation type="journal article" date="2019" name="Sci. Rep.">
        <title>Comparative genomics of chytrid fungi reveal insights into the obligate biotrophic and pathogenic lifestyle of Synchytrium endobioticum.</title>
        <authorList>
            <person name="van de Vossenberg B.T.L.H."/>
            <person name="Warris S."/>
            <person name="Nguyen H.D.T."/>
            <person name="van Gent-Pelzer M.P.E."/>
            <person name="Joly D.L."/>
            <person name="van de Geest H.C."/>
            <person name="Bonants P.J.M."/>
            <person name="Smith D.S."/>
            <person name="Levesque C.A."/>
            <person name="van der Lee T.A.J."/>
        </authorList>
    </citation>
    <scope>NUCLEOTIDE SEQUENCE [LARGE SCALE GENOMIC DNA]</scope>
    <source>
        <strain evidence="2 5">LEV6574</strain>
        <strain evidence="3 4">MB42</strain>
    </source>
</reference>
<evidence type="ECO:0000313" key="5">
    <source>
        <dbReference type="Proteomes" id="UP000320475"/>
    </source>
</evidence>
<dbReference type="EMBL" id="QEAM01000053">
    <property type="protein sequence ID" value="TPX48401.1"/>
    <property type="molecule type" value="Genomic_DNA"/>
</dbReference>
<accession>A0A507DTC3</accession>
<proteinExistence type="predicted"/>
<sequence>MSTADTWIEKFDPDNPNGPTFLAWKQSIALLVYSQERLSKFLDTENVPVPVATEGETPAALSARLERHISDGYRASLLVRHNVSSAVAQQLEITWSASRMMTHLTNTYGGTIAVNLAVKWEEYHNFTGDPMTIAVQIQKLEKEMADICATKQITTVPHLLSVISNLELVRHLDIPPYNDLRDQLIASDNIATVTVEYIRNQMISLKTSYDANKVTTAFVATGINNVYTNGTAPPRLAHPAQPSRSVGNNVSTVGKRAT</sequence>
<dbReference type="AlphaFoldDB" id="A0A507DTC3"/>
<evidence type="ECO:0000313" key="4">
    <source>
        <dbReference type="Proteomes" id="UP000317494"/>
    </source>
</evidence>
<keyword evidence="4" id="KW-1185">Reference proteome</keyword>
<dbReference type="Proteomes" id="UP000317494">
    <property type="component" value="Unassembled WGS sequence"/>
</dbReference>
<dbReference type="Proteomes" id="UP000320475">
    <property type="component" value="Unassembled WGS sequence"/>
</dbReference>
<feature type="region of interest" description="Disordered" evidence="1">
    <location>
        <begin position="232"/>
        <end position="258"/>
    </location>
</feature>
<evidence type="ECO:0000313" key="3">
    <source>
        <dbReference type="EMBL" id="TPX54999.1"/>
    </source>
</evidence>
<protein>
    <submittedName>
        <fullName evidence="3">Uncharacterized protein</fullName>
    </submittedName>
</protein>
<feature type="compositionally biased region" description="Polar residues" evidence="1">
    <location>
        <begin position="242"/>
        <end position="252"/>
    </location>
</feature>
<dbReference type="EMBL" id="QEAN01000001">
    <property type="protein sequence ID" value="TPX54999.1"/>
    <property type="molecule type" value="Genomic_DNA"/>
</dbReference>
<gene>
    <name evidence="2" type="ORF">SeLEV6574_g02056</name>
    <name evidence="3" type="ORF">SeMB42_g00020</name>
</gene>
<name>A0A507DTC3_9FUNG</name>
<evidence type="ECO:0000313" key="2">
    <source>
        <dbReference type="EMBL" id="TPX48401.1"/>
    </source>
</evidence>
<evidence type="ECO:0000256" key="1">
    <source>
        <dbReference type="SAM" id="MobiDB-lite"/>
    </source>
</evidence>
<dbReference type="OrthoDB" id="2179806at2759"/>
<dbReference type="VEuPathDB" id="FungiDB:SeMB42_g00020"/>
<comment type="caution">
    <text evidence="3">The sequence shown here is derived from an EMBL/GenBank/DDBJ whole genome shotgun (WGS) entry which is preliminary data.</text>
</comment>
<organism evidence="3 4">
    <name type="scientific">Synchytrium endobioticum</name>
    <dbReference type="NCBI Taxonomy" id="286115"/>
    <lineage>
        <taxon>Eukaryota</taxon>
        <taxon>Fungi</taxon>
        <taxon>Fungi incertae sedis</taxon>
        <taxon>Chytridiomycota</taxon>
        <taxon>Chytridiomycota incertae sedis</taxon>
        <taxon>Chytridiomycetes</taxon>
        <taxon>Synchytriales</taxon>
        <taxon>Synchytriaceae</taxon>
        <taxon>Synchytrium</taxon>
    </lineage>
</organism>